<feature type="region of interest" description="Disordered" evidence="6">
    <location>
        <begin position="275"/>
        <end position="306"/>
    </location>
</feature>
<dbReference type="PANTHER" id="PTHR12663:SF0">
    <property type="entry name" value="PRECOCIOUS DISSOCIATION OF SISTERS 5, ISOFORM A"/>
    <property type="match status" value="1"/>
</dbReference>
<evidence type="ECO:0000256" key="5">
    <source>
        <dbReference type="ARBA" id="ARBA00023306"/>
    </source>
</evidence>
<feature type="compositionally biased region" description="Polar residues" evidence="6">
    <location>
        <begin position="1522"/>
        <end position="1532"/>
    </location>
</feature>
<dbReference type="InterPro" id="IPR011989">
    <property type="entry name" value="ARM-like"/>
</dbReference>
<dbReference type="GO" id="GO:0051301">
    <property type="term" value="P:cell division"/>
    <property type="evidence" value="ECO:0007669"/>
    <property type="project" value="UniProtKB-KW"/>
</dbReference>
<organism evidence="8 9">
    <name type="scientific">Schistosoma margrebowiei</name>
    <dbReference type="NCBI Taxonomy" id="48269"/>
    <lineage>
        <taxon>Eukaryota</taxon>
        <taxon>Metazoa</taxon>
        <taxon>Spiralia</taxon>
        <taxon>Lophotrochozoa</taxon>
        <taxon>Platyhelminthes</taxon>
        <taxon>Trematoda</taxon>
        <taxon>Digenea</taxon>
        <taxon>Strigeidida</taxon>
        <taxon>Schistosomatoidea</taxon>
        <taxon>Schistosomatidae</taxon>
        <taxon>Schistosoma</taxon>
    </lineage>
</organism>
<feature type="compositionally biased region" description="Polar residues" evidence="6">
    <location>
        <begin position="1503"/>
        <end position="1516"/>
    </location>
</feature>
<dbReference type="GO" id="GO:0000785">
    <property type="term" value="C:chromatin"/>
    <property type="evidence" value="ECO:0007669"/>
    <property type="project" value="TreeGrafter"/>
</dbReference>
<feature type="compositionally biased region" description="Polar residues" evidence="6">
    <location>
        <begin position="1428"/>
        <end position="1441"/>
    </location>
</feature>
<dbReference type="WBParaSite" id="SMRG1_60120.6">
    <property type="protein sequence ID" value="SMRG1_60120.6"/>
    <property type="gene ID" value="SMRG1_60120"/>
</dbReference>
<dbReference type="Proteomes" id="UP000050790">
    <property type="component" value="Unassembled WGS sequence"/>
</dbReference>
<accession>A0AA85A2H9</accession>
<dbReference type="GO" id="GO:0007064">
    <property type="term" value="P:mitotic sister chromatid cohesion"/>
    <property type="evidence" value="ECO:0007669"/>
    <property type="project" value="InterPro"/>
</dbReference>
<protein>
    <recommendedName>
        <fullName evidence="7">SCD domain-containing protein</fullName>
    </recommendedName>
</protein>
<evidence type="ECO:0000256" key="1">
    <source>
        <dbReference type="ARBA" id="ARBA00004123"/>
    </source>
</evidence>
<feature type="domain" description="SCD" evidence="7">
    <location>
        <begin position="378"/>
        <end position="465"/>
    </location>
</feature>
<evidence type="ECO:0000256" key="6">
    <source>
        <dbReference type="SAM" id="MobiDB-lite"/>
    </source>
</evidence>
<dbReference type="InterPro" id="IPR020839">
    <property type="entry name" value="SCD"/>
</dbReference>
<feature type="compositionally biased region" description="Low complexity" evidence="6">
    <location>
        <begin position="1481"/>
        <end position="1491"/>
    </location>
</feature>
<dbReference type="InterPro" id="IPR039776">
    <property type="entry name" value="Pds5"/>
</dbReference>
<dbReference type="Gene3D" id="1.25.10.10">
    <property type="entry name" value="Leucine-rich Repeat Variant"/>
    <property type="match status" value="1"/>
</dbReference>
<dbReference type="SUPFAM" id="SSF48371">
    <property type="entry name" value="ARM repeat"/>
    <property type="match status" value="1"/>
</dbReference>
<dbReference type="Pfam" id="PF20168">
    <property type="entry name" value="PDS5"/>
    <property type="match status" value="2"/>
</dbReference>
<evidence type="ECO:0000256" key="2">
    <source>
        <dbReference type="ARBA" id="ARBA00022618"/>
    </source>
</evidence>
<feature type="compositionally biased region" description="Basic and acidic residues" evidence="6">
    <location>
        <begin position="1311"/>
        <end position="1328"/>
    </location>
</feature>
<dbReference type="GO" id="GO:0005634">
    <property type="term" value="C:nucleus"/>
    <property type="evidence" value="ECO:0007669"/>
    <property type="project" value="UniProtKB-SubCell"/>
</dbReference>
<feature type="compositionally biased region" description="Polar residues" evidence="6">
    <location>
        <begin position="1391"/>
        <end position="1402"/>
    </location>
</feature>
<keyword evidence="5" id="KW-0131">Cell cycle</keyword>
<evidence type="ECO:0000256" key="3">
    <source>
        <dbReference type="ARBA" id="ARBA00022776"/>
    </source>
</evidence>
<dbReference type="InterPro" id="IPR016024">
    <property type="entry name" value="ARM-type_fold"/>
</dbReference>
<dbReference type="GO" id="GO:0006281">
    <property type="term" value="P:DNA repair"/>
    <property type="evidence" value="ECO:0007669"/>
    <property type="project" value="TreeGrafter"/>
</dbReference>
<evidence type="ECO:0000256" key="4">
    <source>
        <dbReference type="ARBA" id="ARBA00023242"/>
    </source>
</evidence>
<evidence type="ECO:0000259" key="7">
    <source>
        <dbReference type="PROSITE" id="PS51425"/>
    </source>
</evidence>
<feature type="region of interest" description="Disordered" evidence="6">
    <location>
        <begin position="1296"/>
        <end position="1359"/>
    </location>
</feature>
<evidence type="ECO:0000313" key="8">
    <source>
        <dbReference type="Proteomes" id="UP000050790"/>
    </source>
</evidence>
<feature type="compositionally biased region" description="Basic residues" evidence="6">
    <location>
        <begin position="1542"/>
        <end position="1551"/>
    </location>
</feature>
<keyword evidence="4" id="KW-0539">Nucleus</keyword>
<evidence type="ECO:0000313" key="9">
    <source>
        <dbReference type="WBParaSite" id="SMRG1_60120.6"/>
    </source>
</evidence>
<feature type="region of interest" description="Disordered" evidence="6">
    <location>
        <begin position="1390"/>
        <end position="1441"/>
    </location>
</feature>
<feature type="region of interest" description="Disordered" evidence="6">
    <location>
        <begin position="1476"/>
        <end position="1606"/>
    </location>
</feature>
<reference evidence="9" key="1">
    <citation type="submission" date="2023-11" db="UniProtKB">
        <authorList>
            <consortium name="WormBaseParasite"/>
        </authorList>
    </citation>
    <scope>IDENTIFICATION</scope>
</reference>
<dbReference type="PANTHER" id="PTHR12663">
    <property type="entry name" value="ANDROGEN INDUCED INHIBITOR OF PROLIFERATION AS3 / PDS5-RELATED"/>
    <property type="match status" value="1"/>
</dbReference>
<name>A0AA85A2H9_9TREM</name>
<feature type="compositionally biased region" description="Basic and acidic residues" evidence="6">
    <location>
        <begin position="276"/>
        <end position="285"/>
    </location>
</feature>
<comment type="subcellular location">
    <subcellularLocation>
        <location evidence="1">Nucleus</location>
    </subcellularLocation>
</comment>
<proteinExistence type="predicted"/>
<sequence length="1606" mass="182319">MPSIGLELIYPPNCKPINDDLSKEELRRRLTELCNALDNVIEEEGKSTETSLDGERLSLSQDHTKYKGLFLLLGSPEFLKNADRDIQLRVGVCICKLLKIFCPSNPLSGLSEEKVLTKEILCFLIDCIGLLSNVKTKTDAVYIKLHTMIYICAQIDVFMWCSFLEDESVLFGFVKMVFAIVKNLDVWSWTDNSIVRQMILDMTVKVIIQSEKFLSSDLVTFILQYLIEPAKSTQPAQHTFARDLIIRTADQLEYRIQMLLQNSLIVGKCNGTQMKTEGKPIRPPEEVLEDSSEGISDVNESKDDEGNPDLLGEHAFLIIYALHTIQSSIVAPVLPTIELKLKSPIVRERKRSFRLLARLFSEPNSLLHRRNPSLWDAFLGRFNDIDSEVRKLCIHMLPQLLKQNQDLLHEQLLTNFQQRIYDPDEEVRLLALKTMTGLIKQSESEVSDDAFELLKERSRDKTLSIRKEASSALASLYKGGLQSGWLSATKSASALNTILHLYYQNSTDDKLIVERLLKSSIIPYNFENAVRVQALFRCYSLMDEASIKAMQEIFKTQYFALKLLRDVVKLLTDHRDAKIPSEVNTEIMGVIQHLSILIPKSEKSVEHLKRFFNQVHTDKTLWNHLVKLTKPQTACAQATTALRDILKKIGTTAENPNSVNDNQTNYARVVKILLERCAPVLFDRNFGMELVNQLYIIKKTGCLSGTAGRMNVTRSLRLLLAVSVYFKEILPLNKVMDYLLCILSDENSSVLNDENVSSSANSNSYNDSYTLQEIALSILCCVLGGGPSGAFSNNDLTEPLQNIADKQNLSIYTQLTERSEELLPILRRFCCTGIVPISIESCQNRETAENSIKNNRKTTKHGVKIPSPKLITDTVSNSGIVWRRERRRSKLSIRILFCLCNVIRHLLNSKSKSETNNVDLDEESIISMNDDLTDELKRLSTLKSKINEILNDIVQISAIKLITNWLVGLKNEVKPVVQVIIRLLYRIIIHDGDLTKGGKLSYGEMSRLRLVAATSWLKLARSQAYVECIEIGWYLSMSYILCDPCPQVRSHFLTKLNQGLYKLSLPLEYMAIFAHSANVSEPAFKQRAKQLFIANIQRRRAFLNKHPSYFRDAKFLFGLLPDYVLPYVIYLLSHDSKWTKLDDVEILNKIKSALWFIMEPIMSHGENFSFLRKIIEKIKYARDALHPDDTLVNEKLYTVCDISLGLLLSRCINPTIKEYPVDVKLPKTLFTSAPSDFRNPDFKQLINIGSESEAQTGTSITNSPLEMSTKNKVQPILQFTPNKHTKAFKEGLIPPELVKPKGVNTSKPRKKAEETVSHKKKEKNEVKLKTKSNNSVDELSEYGSIDDKENSLSDSRDKIDQQKEIISICVPSTSNNMLSSETDPKVCADITETQEVRPSTPNREAVNRKKRRKTTPQENLKRPRITKLSDSNSNKKQSTLDSVVKVNEISSNKTFSQIENTSQRLSSAFPSKNVNIKVKKNPQPNNAKQNQFRPNENSRRNIKTSTSSKKNDQNVSLRPRNSVISESSQKPTRNPGRIPHSTNKKLVRRNVRSSSRLKTNKRTHLPDALSRRPSSRMSAVIAKQKLLTPMSQSSSNSTSQVTPKRK</sequence>
<feature type="compositionally biased region" description="Low complexity" evidence="6">
    <location>
        <begin position="1591"/>
        <end position="1600"/>
    </location>
</feature>
<feature type="compositionally biased region" description="Basic and acidic residues" evidence="6">
    <location>
        <begin position="1345"/>
        <end position="1359"/>
    </location>
</feature>
<keyword evidence="3" id="KW-0498">Mitosis</keyword>
<dbReference type="PROSITE" id="PS51425">
    <property type="entry name" value="SCD"/>
    <property type="match status" value="1"/>
</dbReference>
<keyword evidence="2" id="KW-0132">Cell division</keyword>